<dbReference type="AlphaFoldDB" id="A0A160TD23"/>
<gene>
    <name evidence="2" type="ORF">MGWOODY_Tha1063</name>
</gene>
<dbReference type="InterPro" id="IPR025920">
    <property type="entry name" value="Lipase_bact_N"/>
</dbReference>
<dbReference type="EMBL" id="CZQC01000056">
    <property type="protein sequence ID" value="CUS41841.1"/>
    <property type="molecule type" value="Genomic_DNA"/>
</dbReference>
<dbReference type="PROSITE" id="PS51257">
    <property type="entry name" value="PROKAR_LIPOPROTEIN"/>
    <property type="match status" value="1"/>
</dbReference>
<dbReference type="Pfam" id="PF12262">
    <property type="entry name" value="Lipase_bact_N"/>
    <property type="match status" value="1"/>
</dbReference>
<dbReference type="InterPro" id="IPR029058">
    <property type="entry name" value="AB_hydrolase_fold"/>
</dbReference>
<accession>A0A160TD23</accession>
<organism evidence="2">
    <name type="scientific">hydrothermal vent metagenome</name>
    <dbReference type="NCBI Taxonomy" id="652676"/>
    <lineage>
        <taxon>unclassified sequences</taxon>
        <taxon>metagenomes</taxon>
        <taxon>ecological metagenomes</taxon>
    </lineage>
</organism>
<proteinExistence type="predicted"/>
<evidence type="ECO:0000313" key="2">
    <source>
        <dbReference type="EMBL" id="CUS41841.1"/>
    </source>
</evidence>
<evidence type="ECO:0000259" key="1">
    <source>
        <dbReference type="Pfam" id="PF12262"/>
    </source>
</evidence>
<sequence length="996" mass="101102">MVKKTLLSLAVAAATAGLAGCNISSVEGDNNKIDLSPVTAGSAGSTPSSVAPIFSAGSRQLPLNIDLLFADASTSDGTANTADTTPPVTTAINKLDGFSNTAAIYVNFNAALDPDSVIADQTVFLIKLKNAQDNAAIDALDITSIIANGGASPVAADQPVGGTDYDARYVTLDGGATHAIQILPKTPLDPKTKYIVAMTNGITSASGEAVTGSAEYELLSGSLQLPSSSLAPVRAAVQGWEQIAGGFLAAATSNAVTQDDVVLSYAFTTGGTVDVLNAMAAPATFLATQITSVDAAEAKITASVVASVLGGGGDQATADATASGTLDSIAGLVAVSINTKAPGTLPTTDGATIRPILKATASLAPFYYQGLITAIADGQGAGIDSIVDRPQSRSYAPIVSAPATPVAVPYDSLLTAQLTPKVAAAIEAQVRANPALDGADETTIQAAVDAQLASDLTSTVAAQVAALSSHGNIFQGALEIPSYLADSEAGVADASLGSWTGSNDAAIALGLEGAPADVNGSFNVTYRFPFADKVGDSVIPVMVTMPDASCDPDGAGPASGKPAEGWPVVIYQHGITVDRTAGVLVGNALAGQCIAMVAIDHVMHGVAPLNNEGEANSVRLFNVEQVAAADVSTNSPFAAARAGWVTAVGAENAPELAALKERHNNVAKAADSSNIAMVFSGALDANGDPVTADSVGSSGELYINLQNFSRLRDGMRQTVLDMMNLNASIDEMDVNADGTADDLDPANVYFIGHSLGGIIGTTFLAVNNDASVQAYNSDLPLVKAAALGNPGGGVVKLLENSPTIGARVLGGLAASGIAQGSSSIESFFSVLQASIDSVDPINFASNLETLPVLVYEDVGIEGDADELSDQVVPNNALTPVLDTSKSYLAGTDPLVTEMGITTFVTQETAVEGGAISADPKYYFPNASNDSIVRANVRIAQGTHSTFSSADPQDVFAETFQQIITFFDPYGATQLTGLPGDQKGFVVEDISVLETSN</sequence>
<protein>
    <submittedName>
        <fullName evidence="2">Putative lipase</fullName>
    </submittedName>
</protein>
<feature type="domain" description="Bacterial virulence factor lipase N-terminal" evidence="1">
    <location>
        <begin position="74"/>
        <end position="288"/>
    </location>
</feature>
<name>A0A160TD23_9ZZZZ</name>
<reference evidence="2" key="1">
    <citation type="submission" date="2015-10" db="EMBL/GenBank/DDBJ databases">
        <authorList>
            <person name="Gilbert D.G."/>
        </authorList>
    </citation>
    <scope>NUCLEOTIDE SEQUENCE</scope>
</reference>
<dbReference type="Gene3D" id="3.40.50.1820">
    <property type="entry name" value="alpha/beta hydrolase"/>
    <property type="match status" value="1"/>
</dbReference>
<dbReference type="SUPFAM" id="SSF53474">
    <property type="entry name" value="alpha/beta-Hydrolases"/>
    <property type="match status" value="1"/>
</dbReference>